<sequence length="92" mass="9328">MDASNDLVALPPAQKKCLLAAAFAGGLVLKKAGYVGCDVIQARKHGAHGGHPGSIVGRLRARGLVTLSYNAERAAVTPAGLLAATALREVLA</sequence>
<name>A0A4Q8LCF3_9GAMM</name>
<protein>
    <submittedName>
        <fullName evidence="1">Uncharacterized protein</fullName>
    </submittedName>
</protein>
<dbReference type="AlphaFoldDB" id="A0A4Q8LCF3"/>
<comment type="caution">
    <text evidence="1">The sequence shown here is derived from an EMBL/GenBank/DDBJ whole genome shotgun (WGS) entry which is preliminary data.</text>
</comment>
<evidence type="ECO:0000313" key="2">
    <source>
        <dbReference type="Proteomes" id="UP000292627"/>
    </source>
</evidence>
<organism evidence="1 2">
    <name type="scientific">Pseudoxanthomonas winnipegensis</name>
    <dbReference type="NCBI Taxonomy" id="2480810"/>
    <lineage>
        <taxon>Bacteria</taxon>
        <taxon>Pseudomonadati</taxon>
        <taxon>Pseudomonadota</taxon>
        <taxon>Gammaproteobacteria</taxon>
        <taxon>Lysobacterales</taxon>
        <taxon>Lysobacteraceae</taxon>
        <taxon>Pseudoxanthomonas</taxon>
    </lineage>
</organism>
<dbReference type="EMBL" id="SHMC01000002">
    <property type="protein sequence ID" value="TAA26554.1"/>
    <property type="molecule type" value="Genomic_DNA"/>
</dbReference>
<reference evidence="1 2" key="1">
    <citation type="submission" date="2019-02" db="EMBL/GenBank/DDBJ databases">
        <title>WGS of Pseudoxanthomonas species novum from clinical isolates.</title>
        <authorList>
            <person name="Bernier A.-M."/>
            <person name="Bernard K."/>
            <person name="Vachon A."/>
        </authorList>
    </citation>
    <scope>NUCLEOTIDE SEQUENCE [LARGE SCALE GENOMIC DNA]</scope>
    <source>
        <strain evidence="1 2">NML171200</strain>
    </source>
</reference>
<proteinExistence type="predicted"/>
<dbReference type="Proteomes" id="UP000292627">
    <property type="component" value="Unassembled WGS sequence"/>
</dbReference>
<evidence type="ECO:0000313" key="1">
    <source>
        <dbReference type="EMBL" id="TAA26554.1"/>
    </source>
</evidence>
<gene>
    <name evidence="1" type="ORF">EA660_04795</name>
</gene>
<accession>A0A4Q8LCF3</accession>
<dbReference type="RefSeq" id="WP_130550429.1">
    <property type="nucleotide sequence ID" value="NZ_SHMC01000002.1"/>
</dbReference>